<dbReference type="Pfam" id="PF20183">
    <property type="entry name" value="DUF6546"/>
    <property type="match status" value="1"/>
</dbReference>
<reference evidence="3 4" key="1">
    <citation type="submission" date="2024-02" db="EMBL/GenBank/DDBJ databases">
        <title>First draft genome assembly of two strains of Seiridium cardinale.</title>
        <authorList>
            <person name="Emiliani G."/>
            <person name="Scali E."/>
        </authorList>
    </citation>
    <scope>NUCLEOTIDE SEQUENCE [LARGE SCALE GENOMIC DNA]</scope>
    <source>
        <strain evidence="3 4">BM-138-000479</strain>
    </source>
</reference>
<dbReference type="EMBL" id="JARVKM010000068">
    <property type="protein sequence ID" value="KAK9771961.1"/>
    <property type="molecule type" value="Genomic_DNA"/>
</dbReference>
<protein>
    <submittedName>
        <fullName evidence="3">F-box domain-containing protein</fullName>
    </submittedName>
</protein>
<name>A0ABR2XDS9_9PEZI</name>
<proteinExistence type="predicted"/>
<dbReference type="InterPro" id="IPR046676">
    <property type="entry name" value="DUF6546"/>
</dbReference>
<sequence length="551" mass="62084">MAESSGNLPPELMRDVIYHLIHDWVDSSTADRHMNWTFREWGLTHDATRYAAVNRCWQDVIERETFSVLRLDAPRLLQLNSIVHCQRRRSYVQKIHLEVVLPAYATSAAANLVETDQEKEQNNTVLQATTEAFFSALGSWTVEETCSNGLELVLDAYSVSDEGKAGEAAMAQRRGNWHNLWDRRYSESVLELRSRDLVRCLPSVQVITQMSLKSETTSRRISGATVATILAKLPRTADISLELQNASYGARRRADFAEALLEIQHPIDTLHIADTKPTEKSELQPHSPPVHTQQIVQEDALSGVLFLLSQRVESFSLYGLPITSAIFEPPTIPPTIHETSRWHQLQAFSIYYPPISPTNGLNIADSSSYISHAAERSQYRSESSEPGVRDDTSDELGPIQRFYMSAGRAALEMPLLRDMTLVEQFPPELEEWHKFCYHVEGNSSALVIWTSSDGFEPEQEVLDVWRSVPQRHLKLELELLSTQPDDTADKLSESNVPLLVYGTKQNALTWRNCFPTPGSTGLLENPRSAHVLTQLVERDRVAFGKLPAAIA</sequence>
<feature type="compositionally biased region" description="Basic and acidic residues" evidence="1">
    <location>
        <begin position="374"/>
        <end position="391"/>
    </location>
</feature>
<evidence type="ECO:0000313" key="4">
    <source>
        <dbReference type="Proteomes" id="UP001465668"/>
    </source>
</evidence>
<gene>
    <name evidence="3" type="ORF">SCAR479_11442</name>
</gene>
<feature type="region of interest" description="Disordered" evidence="1">
    <location>
        <begin position="374"/>
        <end position="394"/>
    </location>
</feature>
<organism evidence="3 4">
    <name type="scientific">Seiridium cardinale</name>
    <dbReference type="NCBI Taxonomy" id="138064"/>
    <lineage>
        <taxon>Eukaryota</taxon>
        <taxon>Fungi</taxon>
        <taxon>Dikarya</taxon>
        <taxon>Ascomycota</taxon>
        <taxon>Pezizomycotina</taxon>
        <taxon>Sordariomycetes</taxon>
        <taxon>Xylariomycetidae</taxon>
        <taxon>Amphisphaeriales</taxon>
        <taxon>Sporocadaceae</taxon>
        <taxon>Seiridium</taxon>
    </lineage>
</organism>
<evidence type="ECO:0000259" key="2">
    <source>
        <dbReference type="Pfam" id="PF20183"/>
    </source>
</evidence>
<comment type="caution">
    <text evidence="3">The sequence shown here is derived from an EMBL/GenBank/DDBJ whole genome shotgun (WGS) entry which is preliminary data.</text>
</comment>
<accession>A0ABR2XDS9</accession>
<keyword evidence="4" id="KW-1185">Reference proteome</keyword>
<evidence type="ECO:0000256" key="1">
    <source>
        <dbReference type="SAM" id="MobiDB-lite"/>
    </source>
</evidence>
<dbReference type="Proteomes" id="UP001465668">
    <property type="component" value="Unassembled WGS sequence"/>
</dbReference>
<evidence type="ECO:0000313" key="3">
    <source>
        <dbReference type="EMBL" id="KAK9771961.1"/>
    </source>
</evidence>
<feature type="domain" description="DUF6546" evidence="2">
    <location>
        <begin position="398"/>
        <end position="481"/>
    </location>
</feature>